<dbReference type="EMBL" id="BARW01017951">
    <property type="protein sequence ID" value="GAI93257.1"/>
    <property type="molecule type" value="Genomic_DNA"/>
</dbReference>
<organism evidence="1">
    <name type="scientific">marine sediment metagenome</name>
    <dbReference type="NCBI Taxonomy" id="412755"/>
    <lineage>
        <taxon>unclassified sequences</taxon>
        <taxon>metagenomes</taxon>
        <taxon>ecological metagenomes</taxon>
    </lineage>
</organism>
<protein>
    <submittedName>
        <fullName evidence="1">Uncharacterized protein</fullName>
    </submittedName>
</protein>
<dbReference type="AlphaFoldDB" id="X1SJN2"/>
<proteinExistence type="predicted"/>
<name>X1SJN2_9ZZZZ</name>
<evidence type="ECO:0000313" key="1">
    <source>
        <dbReference type="EMBL" id="GAI93257.1"/>
    </source>
</evidence>
<reference evidence="1" key="1">
    <citation type="journal article" date="2014" name="Front. Microbiol.">
        <title>High frequency of phylogenetically diverse reductive dehalogenase-homologous genes in deep subseafloor sedimentary metagenomes.</title>
        <authorList>
            <person name="Kawai M."/>
            <person name="Futagami T."/>
            <person name="Toyoda A."/>
            <person name="Takaki Y."/>
            <person name="Nishi S."/>
            <person name="Hori S."/>
            <person name="Arai W."/>
            <person name="Tsubouchi T."/>
            <person name="Morono Y."/>
            <person name="Uchiyama I."/>
            <person name="Ito T."/>
            <person name="Fujiyama A."/>
            <person name="Inagaki F."/>
            <person name="Takami H."/>
        </authorList>
    </citation>
    <scope>NUCLEOTIDE SEQUENCE</scope>
    <source>
        <strain evidence="1">Expedition CK06-06</strain>
    </source>
</reference>
<sequence>MRLYESTIIQFREDVIQNKIADIISNKYLSYYGKNVGSSEKNSWKIGK</sequence>
<comment type="caution">
    <text evidence="1">The sequence shown here is derived from an EMBL/GenBank/DDBJ whole genome shotgun (WGS) entry which is preliminary data.</text>
</comment>
<gene>
    <name evidence="1" type="ORF">S12H4_30857</name>
</gene>
<accession>X1SJN2</accession>